<organism evidence="3 4">
    <name type="scientific">Tannerella forsythia</name>
    <name type="common">Bacteroides forsythus</name>
    <dbReference type="NCBI Taxonomy" id="28112"/>
    <lineage>
        <taxon>Bacteria</taxon>
        <taxon>Pseudomonadati</taxon>
        <taxon>Bacteroidota</taxon>
        <taxon>Bacteroidia</taxon>
        <taxon>Bacteroidales</taxon>
        <taxon>Tannerellaceae</taxon>
        <taxon>Tannerella</taxon>
    </lineage>
</organism>
<name>A0A1D3UP51_TANFO</name>
<protein>
    <recommendedName>
        <fullName evidence="5">DUF3999 family protein</fullName>
    </recommendedName>
</protein>
<feature type="signal peptide" evidence="2">
    <location>
        <begin position="1"/>
        <end position="30"/>
    </location>
</feature>
<evidence type="ECO:0000256" key="1">
    <source>
        <dbReference type="SAM" id="Phobius"/>
    </source>
</evidence>
<keyword evidence="1" id="KW-0812">Transmembrane</keyword>
<dbReference type="Proteomes" id="UP000182057">
    <property type="component" value="Unassembled WGS sequence"/>
</dbReference>
<feature type="transmembrane region" description="Helical" evidence="1">
    <location>
        <begin position="374"/>
        <end position="392"/>
    </location>
</feature>
<evidence type="ECO:0000256" key="2">
    <source>
        <dbReference type="SAM" id="SignalP"/>
    </source>
</evidence>
<dbReference type="AlphaFoldDB" id="A0A1D3UP51"/>
<dbReference type="EMBL" id="FMMM01000067">
    <property type="protein sequence ID" value="SCQ22871.1"/>
    <property type="molecule type" value="Genomic_DNA"/>
</dbReference>
<evidence type="ECO:0000313" key="4">
    <source>
        <dbReference type="Proteomes" id="UP000182057"/>
    </source>
</evidence>
<reference evidence="3 4" key="1">
    <citation type="submission" date="2016-09" db="EMBL/GenBank/DDBJ databases">
        <authorList>
            <person name="Capua I."/>
            <person name="De Benedictis P."/>
            <person name="Joannis T."/>
            <person name="Lombin L.H."/>
            <person name="Cattoli G."/>
        </authorList>
    </citation>
    <scope>NUCLEOTIDE SEQUENCE [LARGE SCALE GENOMIC DNA]</scope>
    <source>
        <strain evidence="3 4">UB20</strain>
    </source>
</reference>
<gene>
    <name evidence="3" type="ORF">TFUB20_01862</name>
</gene>
<keyword evidence="1" id="KW-0472">Membrane</keyword>
<sequence length="400" mass="45289" precursor="true">MNVMKPKRKRTGKAALTGLLLLLLGSGMMAQTYRATLPPVEADSFYAIDLPAPLIGAARDDLADLRIRDEHGREVAYFVREATSVSRGRDFEPYLIELIRRTFQTDIRIQTDGERISSFMVRVKHADTDKKAILKGSNDGESWYAVRDCIRLSEQAEVHGTEALLTVSFPVSDYRYYLLSINDSLSAPLNILSVGRNGAGDTHIRHLMKIPATHYALRTDNDRKQTELTLSFPYPYRFEDVVFYISAPEDYDRAVWLAGTKIGRLRSEAGSAQALPSLPHSMDTLRFRIANGDDQPLRIDSVAARIVRRYAVAQLKRGRYTLTYGDAAAHAPQYDLTFRKRVSDDLPHLSVVSIEHIGDSDEPPHPWIVFLKTYGVWIVIALVTIQLLYMVWRMMRKSEG</sequence>
<proteinExistence type="predicted"/>
<accession>A0A1D3UP51</accession>
<evidence type="ECO:0000313" key="3">
    <source>
        <dbReference type="EMBL" id="SCQ22871.1"/>
    </source>
</evidence>
<evidence type="ECO:0008006" key="5">
    <source>
        <dbReference type="Google" id="ProtNLM"/>
    </source>
</evidence>
<keyword evidence="1" id="KW-1133">Transmembrane helix</keyword>
<feature type="chain" id="PRO_5030026561" description="DUF3999 family protein" evidence="2">
    <location>
        <begin position="31"/>
        <end position="400"/>
    </location>
</feature>
<keyword evidence="2" id="KW-0732">Signal</keyword>